<evidence type="ECO:0008006" key="2">
    <source>
        <dbReference type="Google" id="ProtNLM"/>
    </source>
</evidence>
<protein>
    <recommendedName>
        <fullName evidence="2">Outer membrane protein beta-barrel domain-containing protein</fullName>
    </recommendedName>
</protein>
<dbReference type="EMBL" id="DSTT01000001">
    <property type="protein sequence ID" value="HFK23102.1"/>
    <property type="molecule type" value="Genomic_DNA"/>
</dbReference>
<reference evidence="1" key="1">
    <citation type="journal article" date="2020" name="mSystems">
        <title>Genome- and Community-Level Interaction Insights into Carbon Utilization and Element Cycling Functions of Hydrothermarchaeota in Hydrothermal Sediment.</title>
        <authorList>
            <person name="Zhou Z."/>
            <person name="Liu Y."/>
            <person name="Xu W."/>
            <person name="Pan J."/>
            <person name="Luo Z.H."/>
            <person name="Li M."/>
        </authorList>
    </citation>
    <scope>NUCLEOTIDE SEQUENCE [LARGE SCALE GENOMIC DNA]</scope>
    <source>
        <strain evidence="1">SpSt-464</strain>
    </source>
</reference>
<proteinExistence type="predicted"/>
<comment type="caution">
    <text evidence="1">The sequence shown here is derived from an EMBL/GenBank/DDBJ whole genome shotgun (WGS) entry which is preliminary data.</text>
</comment>
<evidence type="ECO:0000313" key="1">
    <source>
        <dbReference type="EMBL" id="HFK23102.1"/>
    </source>
</evidence>
<name>A0A7C3NCQ7_UNCW3</name>
<sequence length="277" mass="32402">MKKFLIFIFLLVFFISNFALENFFTLNENDSSIKFYPVYEKGFLNVFSHKIQFGKDCTYFDYVKYGNQNNLYPFERFSIDMVIKNKHVVTFLYQPLTLKTQAYLFDTLVVDSVIFPKGSDMDFLYSFDFYRISYMYNIFTFNRSRIFFGLSFQLRNAFISFSDGENILTNSNIGPVPIFKLKTESEIGSKFYIENEFDGFYASGKYITGSKNDFVGAIFDLSSRFVYNLNSFSNLFLNLRYLGGGAEGTSKDETSRYDGYVKNWLHTFSLSFGIKLK</sequence>
<accession>A0A7C3NCQ7</accession>
<organism evidence="1">
    <name type="scientific">candidate division WOR-3 bacterium</name>
    <dbReference type="NCBI Taxonomy" id="2052148"/>
    <lineage>
        <taxon>Bacteria</taxon>
        <taxon>Bacteria division WOR-3</taxon>
    </lineage>
</organism>
<dbReference type="AlphaFoldDB" id="A0A7C3NCQ7"/>
<gene>
    <name evidence="1" type="ORF">ENS15_00395</name>
</gene>